<dbReference type="GO" id="GO:0043190">
    <property type="term" value="C:ATP-binding cassette (ABC) transporter complex"/>
    <property type="evidence" value="ECO:0007669"/>
    <property type="project" value="InterPro"/>
</dbReference>
<feature type="transmembrane region" description="Helical" evidence="7">
    <location>
        <begin position="492"/>
        <end position="509"/>
    </location>
</feature>
<gene>
    <name evidence="10" type="ORF">EVOR1521_LOCUS16870</name>
</gene>
<dbReference type="InterPro" id="IPR003439">
    <property type="entry name" value="ABC_transporter-like_ATP-bd"/>
</dbReference>
<dbReference type="EMBL" id="CAUJNA010002223">
    <property type="protein sequence ID" value="CAJ1391606.1"/>
    <property type="molecule type" value="Genomic_DNA"/>
</dbReference>
<organism evidence="10 11">
    <name type="scientific">Effrenium voratum</name>
    <dbReference type="NCBI Taxonomy" id="2562239"/>
    <lineage>
        <taxon>Eukaryota</taxon>
        <taxon>Sar</taxon>
        <taxon>Alveolata</taxon>
        <taxon>Dinophyceae</taxon>
        <taxon>Suessiales</taxon>
        <taxon>Symbiodiniaceae</taxon>
        <taxon>Effrenium</taxon>
    </lineage>
</organism>
<feature type="transmembrane region" description="Helical" evidence="7">
    <location>
        <begin position="383"/>
        <end position="403"/>
    </location>
</feature>
<dbReference type="GO" id="GO:0016887">
    <property type="term" value="F:ATP hydrolysis activity"/>
    <property type="evidence" value="ECO:0007669"/>
    <property type="project" value="InterPro"/>
</dbReference>
<feature type="transmembrane region" description="Helical" evidence="7">
    <location>
        <begin position="349"/>
        <end position="376"/>
    </location>
</feature>
<dbReference type="InterPro" id="IPR013525">
    <property type="entry name" value="ABC2_TM"/>
</dbReference>
<dbReference type="SUPFAM" id="SSF52540">
    <property type="entry name" value="P-loop containing nucleoside triphosphate hydrolases"/>
    <property type="match status" value="1"/>
</dbReference>
<dbReference type="PANTHER" id="PTHR43332">
    <property type="entry name" value="INNER MEMBRANE TRANSPORT PERMEASE YADH-RELATED"/>
    <property type="match status" value="1"/>
</dbReference>
<evidence type="ECO:0000256" key="1">
    <source>
        <dbReference type="ARBA" id="ARBA00004141"/>
    </source>
</evidence>
<evidence type="ECO:0000259" key="8">
    <source>
        <dbReference type="PROSITE" id="PS50893"/>
    </source>
</evidence>
<dbReference type="GO" id="GO:0140359">
    <property type="term" value="F:ABC-type transporter activity"/>
    <property type="evidence" value="ECO:0007669"/>
    <property type="project" value="InterPro"/>
</dbReference>
<feature type="transmembrane region" description="Helical" evidence="7">
    <location>
        <begin position="315"/>
        <end position="337"/>
    </location>
</feature>
<evidence type="ECO:0000256" key="6">
    <source>
        <dbReference type="ARBA" id="ARBA00023136"/>
    </source>
</evidence>
<dbReference type="InterPro" id="IPR017871">
    <property type="entry name" value="ABC_transporter-like_CS"/>
</dbReference>
<comment type="caution">
    <text evidence="10">The sequence shown here is derived from an EMBL/GenBank/DDBJ whole genome shotgun (WGS) entry which is preliminary data.</text>
</comment>
<accession>A0AA36IQG9</accession>
<dbReference type="InterPro" id="IPR000412">
    <property type="entry name" value="ABC_2_transport"/>
</dbReference>
<dbReference type="GO" id="GO:0005524">
    <property type="term" value="F:ATP binding"/>
    <property type="evidence" value="ECO:0007669"/>
    <property type="project" value="UniProtKB-KW"/>
</dbReference>
<dbReference type="InterPro" id="IPR003593">
    <property type="entry name" value="AAA+_ATPase"/>
</dbReference>
<feature type="transmembrane region" description="Helical" evidence="7">
    <location>
        <begin position="434"/>
        <end position="455"/>
    </location>
</feature>
<keyword evidence="6 7" id="KW-0472">Membrane</keyword>
<feature type="domain" description="ABC transmembrane type-2" evidence="9">
    <location>
        <begin position="313"/>
        <end position="542"/>
    </location>
</feature>
<keyword evidence="4" id="KW-0067">ATP-binding</keyword>
<dbReference type="PROSITE" id="PS50893">
    <property type="entry name" value="ABC_TRANSPORTER_2"/>
    <property type="match status" value="1"/>
</dbReference>
<dbReference type="InterPro" id="IPR027417">
    <property type="entry name" value="P-loop_NTPase"/>
</dbReference>
<dbReference type="AlphaFoldDB" id="A0AA36IQG9"/>
<dbReference type="Gene3D" id="3.40.50.300">
    <property type="entry name" value="P-loop containing nucleotide triphosphate hydrolases"/>
    <property type="match status" value="1"/>
</dbReference>
<evidence type="ECO:0000256" key="7">
    <source>
        <dbReference type="SAM" id="Phobius"/>
    </source>
</evidence>
<dbReference type="Pfam" id="PF01061">
    <property type="entry name" value="ABC2_membrane"/>
    <property type="match status" value="1"/>
</dbReference>
<dbReference type="InterPro" id="IPR047817">
    <property type="entry name" value="ABC2_TM_bact-type"/>
</dbReference>
<dbReference type="Pfam" id="PF00005">
    <property type="entry name" value="ABC_tran"/>
    <property type="match status" value="1"/>
</dbReference>
<keyword evidence="5 7" id="KW-1133">Transmembrane helix</keyword>
<dbReference type="NCBIfam" id="NF011648">
    <property type="entry name" value="PRK15066.1"/>
    <property type="match status" value="1"/>
</dbReference>
<name>A0AA36IQG9_9DINO</name>
<evidence type="ECO:0008006" key="12">
    <source>
        <dbReference type="Google" id="ProtNLM"/>
    </source>
</evidence>
<comment type="subcellular location">
    <subcellularLocation>
        <location evidence="1">Membrane</location>
        <topology evidence="1">Multi-pass membrane protein</topology>
    </subcellularLocation>
</comment>
<dbReference type="PANTHER" id="PTHR43332:SF1">
    <property type="entry name" value="TRANSPORT PERMEASE PROTEIN"/>
    <property type="match status" value="1"/>
</dbReference>
<feature type="transmembrane region" description="Helical" evidence="7">
    <location>
        <begin position="515"/>
        <end position="539"/>
    </location>
</feature>
<dbReference type="SMART" id="SM00382">
    <property type="entry name" value="AAA"/>
    <property type="match status" value="1"/>
</dbReference>
<evidence type="ECO:0000256" key="2">
    <source>
        <dbReference type="ARBA" id="ARBA00022692"/>
    </source>
</evidence>
<keyword evidence="3" id="KW-0547">Nucleotide-binding</keyword>
<evidence type="ECO:0000313" key="11">
    <source>
        <dbReference type="Proteomes" id="UP001178507"/>
    </source>
</evidence>
<proteinExistence type="predicted"/>
<reference evidence="10" key="1">
    <citation type="submission" date="2023-08" db="EMBL/GenBank/DDBJ databases">
        <authorList>
            <person name="Chen Y."/>
            <person name="Shah S."/>
            <person name="Dougan E. K."/>
            <person name="Thang M."/>
            <person name="Chan C."/>
        </authorList>
    </citation>
    <scope>NUCLEOTIDE SEQUENCE</scope>
</reference>
<dbReference type="Proteomes" id="UP001178507">
    <property type="component" value="Unassembled WGS sequence"/>
</dbReference>
<evidence type="ECO:0000313" key="10">
    <source>
        <dbReference type="EMBL" id="CAJ1391606.1"/>
    </source>
</evidence>
<evidence type="ECO:0000256" key="5">
    <source>
        <dbReference type="ARBA" id="ARBA00022989"/>
    </source>
</evidence>
<dbReference type="PROSITE" id="PS00211">
    <property type="entry name" value="ABC_TRANSPORTER_1"/>
    <property type="match status" value="1"/>
</dbReference>
<protein>
    <recommendedName>
        <fullName evidence="12">Transport permease protein</fullName>
    </recommendedName>
</protein>
<evidence type="ECO:0000256" key="4">
    <source>
        <dbReference type="ARBA" id="ARBA00022840"/>
    </source>
</evidence>
<evidence type="ECO:0000259" key="9">
    <source>
        <dbReference type="PROSITE" id="PS51012"/>
    </source>
</evidence>
<feature type="domain" description="ABC transporter" evidence="8">
    <location>
        <begin position="9"/>
        <end position="238"/>
    </location>
</feature>
<feature type="transmembrane region" description="Helical" evidence="7">
    <location>
        <begin position="409"/>
        <end position="427"/>
    </location>
</feature>
<keyword evidence="11" id="KW-1185">Reference proteome</keyword>
<dbReference type="InterPro" id="IPR052522">
    <property type="entry name" value="ABC-2_transport_permease"/>
</dbReference>
<sequence length="547" mass="59677">MTSQDQILISAKSVTKTYEDGFQALKGVDLDIVDGEIIALLGPNGAGKTTLISIICGIVNASSGTVTVAGHDIVDDYRKTRSLIGLVPQELTTDAFESVWSTVSFSRGLFGKPANPAHIEKVLKDLSLWDKKDNRIMQLSGGMKRRVLIAKALAHEPRILFLDEPTAGVDVELRKDMWAVVEQLRADGVTIILTTHYIEEAEAIADRIGVINKGEIIVVEEKAALMTKLGQKSLRLDLHAPLTRIPDNLSAFTGALDLSEDGSVLTYSYDTSAERTGITRLLAGLAEADVRGAGMNGRAILAIYRYEMARMWRTIGQSVVSPVLSTSLYFIVFGAAIGSQMQEIDGVSYGAFLVPGLVMLSLLTQSVSNAAFGIYFPKFTGTIYEVLSAPVSAFEILCGYVGAAATKSLILGAIILATATLFVDLQIAHPFWMLFFLVLTAVTFSLLGFIIGIWADGFDQLQIVPLLVITPLVFLGGSFYSISMLPDFWQTVTLFNPVLYLVSGFRWSFYEISDVSPMISILAILVFLTVCCTIIWWIFKTGYRLKS</sequence>
<dbReference type="PRINTS" id="PR00164">
    <property type="entry name" value="ABC2TRNSPORT"/>
</dbReference>
<feature type="transmembrane region" description="Helical" evidence="7">
    <location>
        <begin position="461"/>
        <end position="480"/>
    </location>
</feature>
<dbReference type="PROSITE" id="PS51012">
    <property type="entry name" value="ABC_TM2"/>
    <property type="match status" value="1"/>
</dbReference>
<keyword evidence="2 7" id="KW-0812">Transmembrane</keyword>
<evidence type="ECO:0000256" key="3">
    <source>
        <dbReference type="ARBA" id="ARBA00022741"/>
    </source>
</evidence>